<comment type="caution">
    <text evidence="1">The sequence shown here is derived from an EMBL/GenBank/DDBJ whole genome shotgun (WGS) entry which is preliminary data.</text>
</comment>
<evidence type="ECO:0000313" key="1">
    <source>
        <dbReference type="EMBL" id="NYD20740.1"/>
    </source>
</evidence>
<accession>A0A7Y9DHV1</accession>
<evidence type="ECO:0000313" key="2">
    <source>
        <dbReference type="Proteomes" id="UP000521922"/>
    </source>
</evidence>
<gene>
    <name evidence="1" type="ORF">BJ968_000280</name>
</gene>
<dbReference type="EMBL" id="JACCBB010000001">
    <property type="protein sequence ID" value="NYD20740.1"/>
    <property type="molecule type" value="Genomic_DNA"/>
</dbReference>
<dbReference type="AlphaFoldDB" id="A0A7Y9DHV1"/>
<protein>
    <submittedName>
        <fullName evidence="1">Uncharacterized protein</fullName>
    </submittedName>
</protein>
<dbReference type="RefSeq" id="WP_179748560.1">
    <property type="nucleotide sequence ID" value="NZ_BAAAGN010000002.1"/>
</dbReference>
<reference evidence="1 2" key="1">
    <citation type="submission" date="2020-07" db="EMBL/GenBank/DDBJ databases">
        <title>Sequencing the genomes of 1000 actinobacteria strains.</title>
        <authorList>
            <person name="Klenk H.-P."/>
        </authorList>
    </citation>
    <scope>NUCLEOTIDE SEQUENCE [LARGE SCALE GENOMIC DNA]</scope>
    <source>
        <strain evidence="1 2">DSM 7487</strain>
    </source>
</reference>
<proteinExistence type="predicted"/>
<name>A0A7Y9DHV1_9ACTN</name>
<sequence length="48" mass="5588">MRASPASSCVCGHPADSHRHYRRGSDCSLCDCPRLRRRDSFWRRLLGR</sequence>
<organism evidence="1 2">
    <name type="scientific">Kineococcus aurantiacus</name>
    <dbReference type="NCBI Taxonomy" id="37633"/>
    <lineage>
        <taxon>Bacteria</taxon>
        <taxon>Bacillati</taxon>
        <taxon>Actinomycetota</taxon>
        <taxon>Actinomycetes</taxon>
        <taxon>Kineosporiales</taxon>
        <taxon>Kineosporiaceae</taxon>
        <taxon>Kineococcus</taxon>
    </lineage>
</organism>
<keyword evidence="2" id="KW-1185">Reference proteome</keyword>
<dbReference type="Proteomes" id="UP000521922">
    <property type="component" value="Unassembled WGS sequence"/>
</dbReference>